<comment type="caution">
    <text evidence="2">The sequence shown here is derived from an EMBL/GenBank/DDBJ whole genome shotgun (WGS) entry which is preliminary data.</text>
</comment>
<feature type="region of interest" description="Disordered" evidence="1">
    <location>
        <begin position="379"/>
        <end position="414"/>
    </location>
</feature>
<accession>A0ABU6SR58</accession>
<gene>
    <name evidence="2" type="ORF">PIB30_076639</name>
</gene>
<evidence type="ECO:0000313" key="2">
    <source>
        <dbReference type="EMBL" id="MED6138674.1"/>
    </source>
</evidence>
<organism evidence="2 3">
    <name type="scientific">Stylosanthes scabra</name>
    <dbReference type="NCBI Taxonomy" id="79078"/>
    <lineage>
        <taxon>Eukaryota</taxon>
        <taxon>Viridiplantae</taxon>
        <taxon>Streptophyta</taxon>
        <taxon>Embryophyta</taxon>
        <taxon>Tracheophyta</taxon>
        <taxon>Spermatophyta</taxon>
        <taxon>Magnoliopsida</taxon>
        <taxon>eudicotyledons</taxon>
        <taxon>Gunneridae</taxon>
        <taxon>Pentapetalae</taxon>
        <taxon>rosids</taxon>
        <taxon>fabids</taxon>
        <taxon>Fabales</taxon>
        <taxon>Fabaceae</taxon>
        <taxon>Papilionoideae</taxon>
        <taxon>50 kb inversion clade</taxon>
        <taxon>dalbergioids sensu lato</taxon>
        <taxon>Dalbergieae</taxon>
        <taxon>Pterocarpus clade</taxon>
        <taxon>Stylosanthes</taxon>
    </lineage>
</organism>
<dbReference type="Proteomes" id="UP001341840">
    <property type="component" value="Unassembled WGS sequence"/>
</dbReference>
<proteinExistence type="predicted"/>
<evidence type="ECO:0000256" key="1">
    <source>
        <dbReference type="SAM" id="MobiDB-lite"/>
    </source>
</evidence>
<dbReference type="EMBL" id="JASCZI010061424">
    <property type="protein sequence ID" value="MED6138674.1"/>
    <property type="molecule type" value="Genomic_DNA"/>
</dbReference>
<name>A0ABU6SR58_9FABA</name>
<feature type="compositionally biased region" description="Pro residues" evidence="1">
    <location>
        <begin position="399"/>
        <end position="414"/>
    </location>
</feature>
<protein>
    <submittedName>
        <fullName evidence="2">Uncharacterized protein</fullName>
    </submittedName>
</protein>
<keyword evidence="3" id="KW-1185">Reference proteome</keyword>
<evidence type="ECO:0000313" key="3">
    <source>
        <dbReference type="Proteomes" id="UP001341840"/>
    </source>
</evidence>
<feature type="region of interest" description="Disordered" evidence="1">
    <location>
        <begin position="159"/>
        <end position="192"/>
    </location>
</feature>
<reference evidence="2 3" key="1">
    <citation type="journal article" date="2023" name="Plants (Basel)">
        <title>Bridging the Gap: Combining Genomics and Transcriptomics Approaches to Understand Stylosanthes scabra, an Orphan Legume from the Brazilian Caatinga.</title>
        <authorList>
            <person name="Ferreira-Neto J.R.C."/>
            <person name="da Silva M.D."/>
            <person name="Binneck E."/>
            <person name="de Melo N.F."/>
            <person name="da Silva R.H."/>
            <person name="de Melo A.L.T.M."/>
            <person name="Pandolfi V."/>
            <person name="Bustamante F.O."/>
            <person name="Brasileiro-Vidal A.C."/>
            <person name="Benko-Iseppon A.M."/>
        </authorList>
    </citation>
    <scope>NUCLEOTIDE SEQUENCE [LARGE SCALE GENOMIC DNA]</scope>
    <source>
        <tissue evidence="2">Leaves</tissue>
    </source>
</reference>
<sequence length="414" mass="47647">MASSSSTISVFDAHRFRKAHNEQLFDSYARRRKVIPEVGFNLEDDEYPKIMEQIALRGWRRLATPRTDISKLLVQDFYANAAVSDEKAAVQEKLPYKSFARGKEINFSANNIRKLKSTTHPYSTKEDRIAAVSKRLARVHYSLTSANGKQVGNYNIKGHPNPHHHERGRCESGGNHRRQYGNNSSRIGKQGEPCTSKHYLQIVQGCRCSLEVICKNSKNSVIELHHGKEDGNNKTFYENMQKFQADYMEEVKQIKEKREQIYNHNQRFHAQVWKEHEKLAKEIQEVRRGQMAQVAANNQRHEAERNLQLALERQGRDIVEIRKQVNLWTNNISSKEAYACWAQQQANPNLSEIPITQIPDIMRTNVEKGRPLFHGFLKSDYGASSSSQVDPEEPVPLRTAPPSPHFRPPYPPPN</sequence>